<evidence type="ECO:0000256" key="1">
    <source>
        <dbReference type="ARBA" id="ARBA00001798"/>
    </source>
</evidence>
<feature type="domain" description="RING-type" evidence="12">
    <location>
        <begin position="299"/>
        <end position="522"/>
    </location>
</feature>
<organism evidence="13 14">
    <name type="scientific">Ampelomyces quisqualis</name>
    <name type="common">Powdery mildew agent</name>
    <dbReference type="NCBI Taxonomy" id="50730"/>
    <lineage>
        <taxon>Eukaryota</taxon>
        <taxon>Fungi</taxon>
        <taxon>Dikarya</taxon>
        <taxon>Ascomycota</taxon>
        <taxon>Pezizomycotina</taxon>
        <taxon>Dothideomycetes</taxon>
        <taxon>Pleosporomycetidae</taxon>
        <taxon>Pleosporales</taxon>
        <taxon>Pleosporineae</taxon>
        <taxon>Phaeosphaeriaceae</taxon>
        <taxon>Ampelomyces</taxon>
    </lineage>
</organism>
<keyword evidence="14" id="KW-1185">Reference proteome</keyword>
<dbReference type="CDD" id="cd20335">
    <property type="entry name" value="BRcat_RBR"/>
    <property type="match status" value="1"/>
</dbReference>
<dbReference type="Pfam" id="PF01485">
    <property type="entry name" value="IBR"/>
    <property type="match status" value="1"/>
</dbReference>
<name>A0A6A5QGR0_AMPQU</name>
<dbReference type="SUPFAM" id="SSF57850">
    <property type="entry name" value="RING/U-box"/>
    <property type="match status" value="3"/>
</dbReference>
<protein>
    <recommendedName>
        <fullName evidence="2">RBR-type E3 ubiquitin transferase</fullName>
        <ecNumber evidence="2">2.3.2.31</ecNumber>
    </recommendedName>
</protein>
<keyword evidence="6 9" id="KW-0863">Zinc-finger</keyword>
<evidence type="ECO:0000313" key="13">
    <source>
        <dbReference type="EMBL" id="KAF1913998.1"/>
    </source>
</evidence>
<dbReference type="InterPro" id="IPR031127">
    <property type="entry name" value="E3_UB_ligase_RBR"/>
</dbReference>
<evidence type="ECO:0000313" key="14">
    <source>
        <dbReference type="Proteomes" id="UP000800096"/>
    </source>
</evidence>
<evidence type="ECO:0000256" key="4">
    <source>
        <dbReference type="ARBA" id="ARBA00022723"/>
    </source>
</evidence>
<feature type="domain" description="RING-type" evidence="11">
    <location>
        <begin position="303"/>
        <end position="354"/>
    </location>
</feature>
<dbReference type="SMART" id="SM00647">
    <property type="entry name" value="IBR"/>
    <property type="match status" value="2"/>
</dbReference>
<evidence type="ECO:0000259" key="11">
    <source>
        <dbReference type="PROSITE" id="PS50089"/>
    </source>
</evidence>
<evidence type="ECO:0000256" key="3">
    <source>
        <dbReference type="ARBA" id="ARBA00022679"/>
    </source>
</evidence>
<dbReference type="OrthoDB" id="1431934at2759"/>
<dbReference type="GO" id="GO:0016567">
    <property type="term" value="P:protein ubiquitination"/>
    <property type="evidence" value="ECO:0007669"/>
    <property type="project" value="InterPro"/>
</dbReference>
<evidence type="ECO:0000256" key="2">
    <source>
        <dbReference type="ARBA" id="ARBA00012251"/>
    </source>
</evidence>
<dbReference type="InterPro" id="IPR002867">
    <property type="entry name" value="IBR_dom"/>
</dbReference>
<keyword evidence="8" id="KW-0862">Zinc</keyword>
<keyword evidence="5" id="KW-0677">Repeat</keyword>
<comment type="catalytic activity">
    <reaction evidence="1">
        <text>[E2 ubiquitin-conjugating enzyme]-S-ubiquitinyl-L-cysteine + [acceptor protein]-L-lysine = [E2 ubiquitin-conjugating enzyme]-L-cysteine + [acceptor protein]-N(6)-ubiquitinyl-L-lysine.</text>
        <dbReference type="EC" id="2.3.2.31"/>
    </reaction>
</comment>
<dbReference type="EMBL" id="ML979138">
    <property type="protein sequence ID" value="KAF1913998.1"/>
    <property type="molecule type" value="Genomic_DNA"/>
</dbReference>
<accession>A0A6A5QGR0</accession>
<dbReference type="PROSITE" id="PS51873">
    <property type="entry name" value="TRIAD"/>
    <property type="match status" value="1"/>
</dbReference>
<evidence type="ECO:0000256" key="8">
    <source>
        <dbReference type="ARBA" id="ARBA00022833"/>
    </source>
</evidence>
<dbReference type="GO" id="GO:0008270">
    <property type="term" value="F:zinc ion binding"/>
    <property type="evidence" value="ECO:0007669"/>
    <property type="project" value="UniProtKB-KW"/>
</dbReference>
<evidence type="ECO:0000256" key="10">
    <source>
        <dbReference type="SAM" id="MobiDB-lite"/>
    </source>
</evidence>
<dbReference type="CDD" id="cd20336">
    <property type="entry name" value="Rcat_RBR"/>
    <property type="match status" value="1"/>
</dbReference>
<evidence type="ECO:0000256" key="5">
    <source>
        <dbReference type="ARBA" id="ARBA00022737"/>
    </source>
</evidence>
<dbReference type="InterPro" id="IPR013083">
    <property type="entry name" value="Znf_RING/FYVE/PHD"/>
</dbReference>
<keyword evidence="3" id="KW-0808">Transferase</keyword>
<keyword evidence="4" id="KW-0479">Metal-binding</keyword>
<dbReference type="AlphaFoldDB" id="A0A6A5QGR0"/>
<gene>
    <name evidence="13" type="ORF">BDU57DRAFT_580693</name>
</gene>
<proteinExistence type="predicted"/>
<evidence type="ECO:0000256" key="9">
    <source>
        <dbReference type="PROSITE-ProRule" id="PRU00175"/>
    </source>
</evidence>
<dbReference type="InterPro" id="IPR001841">
    <property type="entry name" value="Znf_RING"/>
</dbReference>
<feature type="region of interest" description="Disordered" evidence="10">
    <location>
        <begin position="81"/>
        <end position="109"/>
    </location>
</feature>
<evidence type="ECO:0000256" key="6">
    <source>
        <dbReference type="ARBA" id="ARBA00022771"/>
    </source>
</evidence>
<dbReference type="EC" id="2.3.2.31" evidence="2"/>
<dbReference type="Gene3D" id="1.20.120.1750">
    <property type="match status" value="1"/>
</dbReference>
<dbReference type="Gene3D" id="3.30.40.10">
    <property type="entry name" value="Zinc/RING finger domain, C3HC4 (zinc finger)"/>
    <property type="match status" value="1"/>
</dbReference>
<reference evidence="13" key="1">
    <citation type="journal article" date="2020" name="Stud. Mycol.">
        <title>101 Dothideomycetes genomes: a test case for predicting lifestyles and emergence of pathogens.</title>
        <authorList>
            <person name="Haridas S."/>
            <person name="Albert R."/>
            <person name="Binder M."/>
            <person name="Bloem J."/>
            <person name="Labutti K."/>
            <person name="Salamov A."/>
            <person name="Andreopoulos B."/>
            <person name="Baker S."/>
            <person name="Barry K."/>
            <person name="Bills G."/>
            <person name="Bluhm B."/>
            <person name="Cannon C."/>
            <person name="Castanera R."/>
            <person name="Culley D."/>
            <person name="Daum C."/>
            <person name="Ezra D."/>
            <person name="Gonzalez J."/>
            <person name="Henrissat B."/>
            <person name="Kuo A."/>
            <person name="Liang C."/>
            <person name="Lipzen A."/>
            <person name="Lutzoni F."/>
            <person name="Magnuson J."/>
            <person name="Mondo S."/>
            <person name="Nolan M."/>
            <person name="Ohm R."/>
            <person name="Pangilinan J."/>
            <person name="Park H.-J."/>
            <person name="Ramirez L."/>
            <person name="Alfaro M."/>
            <person name="Sun H."/>
            <person name="Tritt A."/>
            <person name="Yoshinaga Y."/>
            <person name="Zwiers L.-H."/>
            <person name="Turgeon B."/>
            <person name="Goodwin S."/>
            <person name="Spatafora J."/>
            <person name="Crous P."/>
            <person name="Grigoriev I."/>
        </authorList>
    </citation>
    <scope>NUCLEOTIDE SEQUENCE</scope>
    <source>
        <strain evidence="13">HMLAC05119</strain>
    </source>
</reference>
<feature type="region of interest" description="Disordered" evidence="10">
    <location>
        <begin position="134"/>
        <end position="153"/>
    </location>
</feature>
<dbReference type="Proteomes" id="UP000800096">
    <property type="component" value="Unassembled WGS sequence"/>
</dbReference>
<dbReference type="PANTHER" id="PTHR11685">
    <property type="entry name" value="RBR FAMILY RING FINGER AND IBR DOMAIN-CONTAINING"/>
    <property type="match status" value="1"/>
</dbReference>
<dbReference type="InterPro" id="IPR044066">
    <property type="entry name" value="TRIAD_supradom"/>
</dbReference>
<dbReference type="Pfam" id="PF22191">
    <property type="entry name" value="IBR_1"/>
    <property type="match status" value="1"/>
</dbReference>
<evidence type="ECO:0000259" key="12">
    <source>
        <dbReference type="PROSITE" id="PS51873"/>
    </source>
</evidence>
<dbReference type="GO" id="GO:0061630">
    <property type="term" value="F:ubiquitin protein ligase activity"/>
    <property type="evidence" value="ECO:0007669"/>
    <property type="project" value="UniProtKB-EC"/>
</dbReference>
<dbReference type="PROSITE" id="PS50089">
    <property type="entry name" value="ZF_RING_2"/>
    <property type="match status" value="1"/>
</dbReference>
<feature type="compositionally biased region" description="Polar residues" evidence="10">
    <location>
        <begin position="91"/>
        <end position="105"/>
    </location>
</feature>
<keyword evidence="7" id="KW-0833">Ubl conjugation pathway</keyword>
<evidence type="ECO:0000256" key="7">
    <source>
        <dbReference type="ARBA" id="ARBA00022786"/>
    </source>
</evidence>
<sequence length="526" mass="58640">MDICSHGLPGSRRVPSIQLNLHTLNTTSARPQVAPEVNAGEAGRITPIIIDDSEDEMNSTILKESRSKPFQHRVRTYREPLPLLGHAPPSQRAQDGSQGPDTSGTLRIPISHNSFFPDLSIATENIAKSRFPAASKHGLHGGPQFWKSQQASLPRQGRDQRLCTWRLQQGDEFQGKNHSIDDLLQTSSHQPSTLSSAKRAVVEAFQNGIAISPAKKGTKDNPINLDSDSESDDSYILVHQERSGFQSRAQHEPEPMEIDGSDFLRSSTYDFSDVDTSGDVSLAHQLDEDEKYPRQAPQATRDCVVCAEEFHVIQVPSLAACAHLPNTCATCYSTWVATQLRDSGWRGANCPEEKCKTKLTYFEIKQMASDDVFQQYDTFLTRSTLGEDPDFRWCRACGSGQFHGNGEEGNIFTCASCGHKVCILHENTWHEGETCEAYEYHSSGRKERDQKAQEAASLAAIGKLSKKCPGKNCVYNIEKNDGCDHMTCSKCRYEFCWICLCDYNKVRTQGNTAHADSCKYHTRRLV</sequence>